<evidence type="ECO:0008006" key="4">
    <source>
        <dbReference type="Google" id="ProtNLM"/>
    </source>
</evidence>
<comment type="caution">
    <text evidence="2">The sequence shown here is derived from an EMBL/GenBank/DDBJ whole genome shotgun (WGS) entry which is preliminary data.</text>
</comment>
<feature type="signal peptide" evidence="1">
    <location>
        <begin position="1"/>
        <end position="23"/>
    </location>
</feature>
<name>A0A6V8MKN2_9BACT</name>
<dbReference type="Proteomes" id="UP000556026">
    <property type="component" value="Unassembled WGS sequence"/>
</dbReference>
<sequence>MKKTTLLVVSLFILSICSGCGSAGPSASQPAAGPTSRSYQLSLQGSVSPGQVTGLSFDLVLPAGVQLPLDSQDQTVLPAGLALSASAPSGALMEGRVASGVLTVALVSASGLAKGGFATLTAGIPAGASAPSASAFAVTNLQALDLNGTPLTGAAVTVVDPP</sequence>
<protein>
    <recommendedName>
        <fullName evidence="4">Lipoprotein</fullName>
    </recommendedName>
</protein>
<dbReference type="RefSeq" id="WP_183355396.1">
    <property type="nucleotide sequence ID" value="NZ_BLXX01000009.1"/>
</dbReference>
<evidence type="ECO:0000313" key="2">
    <source>
        <dbReference type="EMBL" id="GFO60581.1"/>
    </source>
</evidence>
<dbReference type="AlphaFoldDB" id="A0A6V8MKN2"/>
<reference evidence="3" key="1">
    <citation type="submission" date="2020-06" db="EMBL/GenBank/DDBJ databases">
        <title>Draft genomic sequence of Geomonas sp. Red330.</title>
        <authorList>
            <person name="Itoh H."/>
            <person name="Zhenxing X."/>
            <person name="Ushijima N."/>
            <person name="Masuda Y."/>
            <person name="Shiratori Y."/>
            <person name="Senoo K."/>
        </authorList>
    </citation>
    <scope>NUCLEOTIDE SEQUENCE [LARGE SCALE GENOMIC DNA]</scope>
    <source>
        <strain evidence="3">Red330</strain>
    </source>
</reference>
<gene>
    <name evidence="2" type="ORF">GMST_29060</name>
</gene>
<keyword evidence="1" id="KW-0732">Signal</keyword>
<evidence type="ECO:0000313" key="3">
    <source>
        <dbReference type="Proteomes" id="UP000556026"/>
    </source>
</evidence>
<proteinExistence type="predicted"/>
<dbReference type="EMBL" id="BLXX01000009">
    <property type="protein sequence ID" value="GFO60581.1"/>
    <property type="molecule type" value="Genomic_DNA"/>
</dbReference>
<keyword evidence="3" id="KW-1185">Reference proteome</keyword>
<feature type="chain" id="PRO_5027698639" description="Lipoprotein" evidence="1">
    <location>
        <begin position="24"/>
        <end position="162"/>
    </location>
</feature>
<organism evidence="2 3">
    <name type="scientific">Geomonas silvestris</name>
    <dbReference type="NCBI Taxonomy" id="2740184"/>
    <lineage>
        <taxon>Bacteria</taxon>
        <taxon>Pseudomonadati</taxon>
        <taxon>Thermodesulfobacteriota</taxon>
        <taxon>Desulfuromonadia</taxon>
        <taxon>Geobacterales</taxon>
        <taxon>Geobacteraceae</taxon>
        <taxon>Geomonas</taxon>
    </lineage>
</organism>
<evidence type="ECO:0000256" key="1">
    <source>
        <dbReference type="SAM" id="SignalP"/>
    </source>
</evidence>
<accession>A0A6V8MKN2</accession>